<name>A0ABR4BG18_9LECA</name>
<comment type="caution">
    <text evidence="1">The sequence shown here is derived from an EMBL/GenBank/DDBJ whole genome shotgun (WGS) entry which is preliminary data.</text>
</comment>
<organism evidence="1 2">
    <name type="scientific">Lepraria finkii</name>
    <dbReference type="NCBI Taxonomy" id="1340010"/>
    <lineage>
        <taxon>Eukaryota</taxon>
        <taxon>Fungi</taxon>
        <taxon>Dikarya</taxon>
        <taxon>Ascomycota</taxon>
        <taxon>Pezizomycotina</taxon>
        <taxon>Lecanoromycetes</taxon>
        <taxon>OSLEUM clade</taxon>
        <taxon>Lecanoromycetidae</taxon>
        <taxon>Lecanorales</taxon>
        <taxon>Lecanorineae</taxon>
        <taxon>Stereocaulaceae</taxon>
        <taxon>Lepraria</taxon>
    </lineage>
</organism>
<gene>
    <name evidence="1" type="ORF">ABVK25_003151</name>
</gene>
<keyword evidence="2" id="KW-1185">Reference proteome</keyword>
<evidence type="ECO:0000313" key="2">
    <source>
        <dbReference type="Proteomes" id="UP001590951"/>
    </source>
</evidence>
<dbReference type="Proteomes" id="UP001590951">
    <property type="component" value="Unassembled WGS sequence"/>
</dbReference>
<dbReference type="EMBL" id="JBHFEH010000007">
    <property type="protein sequence ID" value="KAL2056756.1"/>
    <property type="molecule type" value="Genomic_DNA"/>
</dbReference>
<proteinExistence type="predicted"/>
<reference evidence="1 2" key="1">
    <citation type="submission" date="2024-09" db="EMBL/GenBank/DDBJ databases">
        <title>Rethinking Asexuality: The Enigmatic Case of Functional Sexual Genes in Lepraria (Stereocaulaceae).</title>
        <authorList>
            <person name="Doellman M."/>
            <person name="Sun Y."/>
            <person name="Barcenas-Pena A."/>
            <person name="Lumbsch H.T."/>
            <person name="Grewe F."/>
        </authorList>
    </citation>
    <scope>NUCLEOTIDE SEQUENCE [LARGE SCALE GENOMIC DNA]</scope>
    <source>
        <strain evidence="1 2">Grewe 0041</strain>
    </source>
</reference>
<protein>
    <submittedName>
        <fullName evidence="1">Uncharacterized protein</fullName>
    </submittedName>
</protein>
<sequence length="106" mass="11878">MSFSHIHYSSSLQVHQLRAKTQPHKVTAINHSNHTPITDNQTKFQLPIPAKWVQVVHAAAAPPVLALPASALANVRTLHLLRELQQWPLTEYRDTATIDMTADMVI</sequence>
<evidence type="ECO:0000313" key="1">
    <source>
        <dbReference type="EMBL" id="KAL2056756.1"/>
    </source>
</evidence>
<accession>A0ABR4BG18</accession>